<evidence type="ECO:0000313" key="3">
    <source>
        <dbReference type="EMBL" id="SNZ20084.1"/>
    </source>
</evidence>
<dbReference type="RefSeq" id="WP_097154427.1">
    <property type="nucleotide sequence ID" value="NZ_OBEL01000003.1"/>
</dbReference>
<keyword evidence="2" id="KW-1133">Transmembrane helix</keyword>
<organism evidence="3 4">
    <name type="scientific">Cohaesibacter gelatinilyticus</name>
    <dbReference type="NCBI Taxonomy" id="372072"/>
    <lineage>
        <taxon>Bacteria</taxon>
        <taxon>Pseudomonadati</taxon>
        <taxon>Pseudomonadota</taxon>
        <taxon>Alphaproteobacteria</taxon>
        <taxon>Hyphomicrobiales</taxon>
        <taxon>Cohaesibacteraceae</taxon>
    </lineage>
</organism>
<keyword evidence="1" id="KW-0175">Coiled coil</keyword>
<feature type="transmembrane region" description="Helical" evidence="2">
    <location>
        <begin position="112"/>
        <end position="136"/>
    </location>
</feature>
<evidence type="ECO:0000313" key="4">
    <source>
        <dbReference type="Proteomes" id="UP000219439"/>
    </source>
</evidence>
<keyword evidence="2" id="KW-0812">Transmembrane</keyword>
<accession>A0A285PEA6</accession>
<evidence type="ECO:0000256" key="2">
    <source>
        <dbReference type="SAM" id="Phobius"/>
    </source>
</evidence>
<gene>
    <name evidence="3" type="ORF">SAMN06265368_3183</name>
</gene>
<protein>
    <submittedName>
        <fullName evidence="3">Uncharacterized protein</fullName>
    </submittedName>
</protein>
<feature type="transmembrane region" description="Helical" evidence="2">
    <location>
        <begin position="310"/>
        <end position="334"/>
    </location>
</feature>
<dbReference type="AlphaFoldDB" id="A0A285PEA6"/>
<keyword evidence="4" id="KW-1185">Reference proteome</keyword>
<feature type="transmembrane region" description="Helical" evidence="2">
    <location>
        <begin position="181"/>
        <end position="208"/>
    </location>
</feature>
<dbReference type="OrthoDB" id="8478530at2"/>
<reference evidence="3 4" key="1">
    <citation type="submission" date="2017-09" db="EMBL/GenBank/DDBJ databases">
        <authorList>
            <person name="Ehlers B."/>
            <person name="Leendertz F.H."/>
        </authorList>
    </citation>
    <scope>NUCLEOTIDE SEQUENCE [LARGE SCALE GENOMIC DNA]</scope>
    <source>
        <strain evidence="3 4">DSM 18289</strain>
    </source>
</reference>
<evidence type="ECO:0000256" key="1">
    <source>
        <dbReference type="SAM" id="Coils"/>
    </source>
</evidence>
<sequence length="353" mass="39159">MKNLSLTIKGVSVGDTWLRMILADLSDTFSRDDLLCQMTKQPWPDLMLNEAARPILQHLKRQGVISYSRDQKCWQKTSTQEPAPCQIPLLDTDSSVSLPNEELVERVADKSWLAMIAAWLVSACLVGALMIINAGFAWNLTEDSTFRLAFTIGFMGLDGLRPMLMALALSRSIRASRPARILALFIALGLAPASVISSMSVISSALILGTETQIDQSVRQRQLVRLQAELERLESRASQTWAQHVRECDRGGCGVIAEKLKEEAQDLEVRIKEVRGQLSKLETSRPASTFASRTVKTLQAFGLHGYDTEWLMPVFLALTLEIAALFGPALLLGVQSRFRPNSSAKYIRSGQNR</sequence>
<feature type="coiled-coil region" evidence="1">
    <location>
        <begin position="216"/>
        <end position="284"/>
    </location>
</feature>
<dbReference type="EMBL" id="OBEL01000003">
    <property type="protein sequence ID" value="SNZ20084.1"/>
    <property type="molecule type" value="Genomic_DNA"/>
</dbReference>
<dbReference type="Proteomes" id="UP000219439">
    <property type="component" value="Unassembled WGS sequence"/>
</dbReference>
<feature type="transmembrane region" description="Helical" evidence="2">
    <location>
        <begin position="148"/>
        <end position="169"/>
    </location>
</feature>
<name>A0A285PEA6_9HYPH</name>
<proteinExistence type="predicted"/>
<keyword evidence="2" id="KW-0472">Membrane</keyword>